<name>A0ACC0H7E6_9ERIC</name>
<accession>A0ACC0H7E6</accession>
<evidence type="ECO:0000313" key="2">
    <source>
        <dbReference type="Proteomes" id="UP001060215"/>
    </source>
</evidence>
<organism evidence="1 2">
    <name type="scientific">Camellia lanceoleosa</name>
    <dbReference type="NCBI Taxonomy" id="1840588"/>
    <lineage>
        <taxon>Eukaryota</taxon>
        <taxon>Viridiplantae</taxon>
        <taxon>Streptophyta</taxon>
        <taxon>Embryophyta</taxon>
        <taxon>Tracheophyta</taxon>
        <taxon>Spermatophyta</taxon>
        <taxon>Magnoliopsida</taxon>
        <taxon>eudicotyledons</taxon>
        <taxon>Gunneridae</taxon>
        <taxon>Pentapetalae</taxon>
        <taxon>asterids</taxon>
        <taxon>Ericales</taxon>
        <taxon>Theaceae</taxon>
        <taxon>Camellia</taxon>
    </lineage>
</organism>
<gene>
    <name evidence="1" type="ORF">LOK49_LG07G02851</name>
</gene>
<protein>
    <submittedName>
        <fullName evidence="1">Uncharacterized protein</fullName>
    </submittedName>
</protein>
<proteinExistence type="predicted"/>
<reference evidence="1 2" key="1">
    <citation type="journal article" date="2022" name="Plant J.">
        <title>Chromosome-level genome of Camellia lanceoleosa provides a valuable resource for understanding genome evolution and self-incompatibility.</title>
        <authorList>
            <person name="Gong W."/>
            <person name="Xiao S."/>
            <person name="Wang L."/>
            <person name="Liao Z."/>
            <person name="Chang Y."/>
            <person name="Mo W."/>
            <person name="Hu G."/>
            <person name="Li W."/>
            <person name="Zhao G."/>
            <person name="Zhu H."/>
            <person name="Hu X."/>
            <person name="Ji K."/>
            <person name="Xiang X."/>
            <person name="Song Q."/>
            <person name="Yuan D."/>
            <person name="Jin S."/>
            <person name="Zhang L."/>
        </authorList>
    </citation>
    <scope>NUCLEOTIDE SEQUENCE [LARGE SCALE GENOMIC DNA]</scope>
    <source>
        <strain evidence="1">SQ_2022a</strain>
    </source>
</reference>
<keyword evidence="2" id="KW-1185">Reference proteome</keyword>
<comment type="caution">
    <text evidence="1">The sequence shown here is derived from an EMBL/GenBank/DDBJ whole genome shotgun (WGS) entry which is preliminary data.</text>
</comment>
<dbReference type="EMBL" id="CM045764">
    <property type="protein sequence ID" value="KAI8008869.1"/>
    <property type="molecule type" value="Genomic_DNA"/>
</dbReference>
<evidence type="ECO:0000313" key="1">
    <source>
        <dbReference type="EMBL" id="KAI8008869.1"/>
    </source>
</evidence>
<dbReference type="Proteomes" id="UP001060215">
    <property type="component" value="Chromosome 7"/>
</dbReference>
<sequence length="107" mass="10512">MARYFDVVGGGARIAGEEGLVVNGSGFMIYVYMILMSGAIMSMIILTCGKRNSDRDNKNQKKRRGHGGGHGHGHDDGGGHGHDGGGGHGHSGGGCGGGGCGGGGGGS</sequence>